<evidence type="ECO:0000313" key="15">
    <source>
        <dbReference type="Proteomes" id="UP000822476"/>
    </source>
</evidence>
<sequence length="1063" mass="119018">MSCWLLLRCADLVYAWAYALLFASCICSSESSISAVLLFDLVGTAENITLPIHISSLKPAEQMFSEGNFNPVIFICHNKILMNISIFRVRMESSSFVFLLGDANCQEENVQHQLAVLKMNSSVTINLTDSISRLSRTTLRPLPTDPVERLRHWLISGRRVRVQLFWKPSTLNATRQSSLPVFLSAGRTGESTSLVHTTSSRLSLVMVHVLFTFLALFVLTGIIGLLGYFGQRLRRAHRRQKRSRRLVVATQKALKTLTLRVLQSTDKEVSSGCDQCAVCIELYRVSEVVRILPCRHVFHKKCIDPWLLEQRSCPLCKLDIFKSCGIVLEHLRPCDDVRSFRTDSVYEQSSSSSSSDNYQPTGPSFSWMKHLLAVVNGPCNRSVQTCNPSQYLARPFPHFQTSFGSPVPRLRFDRHDMSLVECCTNRGFFAACGGPKQRPSEVTSPVFTSAQSFPLESSNSECIPFSWLYFCCCCFSRLADETSRHNSALCLGCYSRSSSQSGFNVQDRLCHYHASVLGVSCLPNLIQLAHWRCYESHKKAMESHLTDFQTHRVATMSVQTTEKSHYRRERWFSWHYPCLLMRKAKAYVTGRPRAYSEAENSGVFKNLPKTNDKSDFFTPEPNQCKCQSSERSSSNSSDQAEQHVVVHRHEDDSPSSMNVQCSAQTSLKRSDNSTDPIHTLSAWTSDDKQHILFTSEQRLPALPPVSITTANSASSSDGSSEPSLIVLPPFVAPRAHAATSVLDSFRRLAADPMPRSTCFLDQPLAPVNSTCSVRFKQSRLPFRPYLPNGTEHGRTSILYSIRDAHERARKQRIRKALIPSQWSSKVQSNCKSTDFLGMLHPRWRVPKSQSIRLGTVKMSDEIPSSQNSPSLCCHRTVSNKRCSAASYVNPSSIAHSNEYYSHFCPMCRVEQARVRTAGYGVCRSVFQHPRDPPDRAVRLVRESSLGSRHQKRELSSAVSSIPIDPYEVHSQVHHIVGFGQIGGSDSSDVGSEAISKTKLCGVRVTIEPPEVQYHRDPHTSDSSSPSPANTSASNRSSRHDTTDHDEAFIIPLVDVANGPTAVV</sequence>
<keyword evidence="9" id="KW-0325">Glycoprotein</keyword>
<evidence type="ECO:0000256" key="3">
    <source>
        <dbReference type="ARBA" id="ARBA00022723"/>
    </source>
</evidence>
<dbReference type="InterPro" id="IPR001841">
    <property type="entry name" value="Znf_RING"/>
</dbReference>
<evidence type="ECO:0000259" key="13">
    <source>
        <dbReference type="PROSITE" id="PS50089"/>
    </source>
</evidence>
<feature type="compositionally biased region" description="Low complexity" evidence="11">
    <location>
        <begin position="1020"/>
        <end position="1035"/>
    </location>
</feature>
<dbReference type="Proteomes" id="UP000822476">
    <property type="component" value="Unassembled WGS sequence"/>
</dbReference>
<dbReference type="GO" id="GO:0061630">
    <property type="term" value="F:ubiquitin protein ligase activity"/>
    <property type="evidence" value="ECO:0007669"/>
    <property type="project" value="TreeGrafter"/>
</dbReference>
<accession>A0A8S9YH98</accession>
<dbReference type="PANTHER" id="PTHR45931">
    <property type="entry name" value="SI:CH211-59O9.10"/>
    <property type="match status" value="1"/>
</dbReference>
<dbReference type="PANTHER" id="PTHR45931:SF21">
    <property type="entry name" value="RING FINGER PROTEIN 130"/>
    <property type="match status" value="1"/>
</dbReference>
<dbReference type="GO" id="GO:0006511">
    <property type="term" value="P:ubiquitin-dependent protein catabolic process"/>
    <property type="evidence" value="ECO:0007669"/>
    <property type="project" value="TreeGrafter"/>
</dbReference>
<keyword evidence="8 12" id="KW-0472">Membrane</keyword>
<protein>
    <recommendedName>
        <fullName evidence="13">RING-type domain-containing protein</fullName>
    </recommendedName>
</protein>
<dbReference type="GO" id="GO:0005634">
    <property type="term" value="C:nucleus"/>
    <property type="evidence" value="ECO:0007669"/>
    <property type="project" value="TreeGrafter"/>
</dbReference>
<keyword evidence="3" id="KW-0479">Metal-binding</keyword>
<evidence type="ECO:0000256" key="1">
    <source>
        <dbReference type="ARBA" id="ARBA00004370"/>
    </source>
</evidence>
<evidence type="ECO:0000256" key="8">
    <source>
        <dbReference type="ARBA" id="ARBA00023136"/>
    </source>
</evidence>
<dbReference type="FunFam" id="3.30.40.10:FF:000009">
    <property type="entry name" value="E3 ubiquitin-protein ligase RNF130"/>
    <property type="match status" value="1"/>
</dbReference>
<dbReference type="EMBL" id="JTDE01014758">
    <property type="protein sequence ID" value="KAF7234010.1"/>
    <property type="molecule type" value="Genomic_DNA"/>
</dbReference>
<evidence type="ECO:0000256" key="6">
    <source>
        <dbReference type="ARBA" id="ARBA00022833"/>
    </source>
</evidence>
<reference evidence="14" key="1">
    <citation type="submission" date="2019-07" db="EMBL/GenBank/DDBJ databases">
        <title>Annotation for the trematode Paragonimus miyazaki's.</title>
        <authorList>
            <person name="Choi Y.-J."/>
        </authorList>
    </citation>
    <scope>NUCLEOTIDE SEQUENCE</scope>
    <source>
        <strain evidence="14">Japan</strain>
    </source>
</reference>
<dbReference type="GO" id="GO:0045893">
    <property type="term" value="P:positive regulation of DNA-templated transcription"/>
    <property type="evidence" value="ECO:0007669"/>
    <property type="project" value="TreeGrafter"/>
</dbReference>
<organism evidence="14 15">
    <name type="scientific">Paragonimus skrjabini miyazakii</name>
    <dbReference type="NCBI Taxonomy" id="59628"/>
    <lineage>
        <taxon>Eukaryota</taxon>
        <taxon>Metazoa</taxon>
        <taxon>Spiralia</taxon>
        <taxon>Lophotrochozoa</taxon>
        <taxon>Platyhelminthes</taxon>
        <taxon>Trematoda</taxon>
        <taxon>Digenea</taxon>
        <taxon>Plagiorchiida</taxon>
        <taxon>Troglotremata</taxon>
        <taxon>Troglotrematidae</taxon>
        <taxon>Paragonimus</taxon>
    </lineage>
</organism>
<dbReference type="InterPro" id="IPR051834">
    <property type="entry name" value="RING_finger_E3_ligase"/>
</dbReference>
<keyword evidence="6" id="KW-0862">Zinc</keyword>
<feature type="compositionally biased region" description="Polar residues" evidence="11">
    <location>
        <begin position="654"/>
        <end position="680"/>
    </location>
</feature>
<dbReference type="Gene3D" id="3.30.40.10">
    <property type="entry name" value="Zinc/RING finger domain, C3HC4 (zinc finger)"/>
    <property type="match status" value="1"/>
</dbReference>
<evidence type="ECO:0000256" key="12">
    <source>
        <dbReference type="SAM" id="Phobius"/>
    </source>
</evidence>
<evidence type="ECO:0000256" key="2">
    <source>
        <dbReference type="ARBA" id="ARBA00022692"/>
    </source>
</evidence>
<dbReference type="PROSITE" id="PS50089">
    <property type="entry name" value="ZF_RING_2"/>
    <property type="match status" value="1"/>
</dbReference>
<evidence type="ECO:0000313" key="14">
    <source>
        <dbReference type="EMBL" id="KAF7234010.1"/>
    </source>
</evidence>
<feature type="region of interest" description="Disordered" evidence="11">
    <location>
        <begin position="1008"/>
        <end position="1045"/>
    </location>
</feature>
<keyword evidence="2 12" id="KW-0812">Transmembrane</keyword>
<dbReference type="InterPro" id="IPR013083">
    <property type="entry name" value="Znf_RING/FYVE/PHD"/>
</dbReference>
<feature type="region of interest" description="Disordered" evidence="11">
    <location>
        <begin position="604"/>
        <end position="680"/>
    </location>
</feature>
<dbReference type="SMART" id="SM00184">
    <property type="entry name" value="RING"/>
    <property type="match status" value="1"/>
</dbReference>
<feature type="transmembrane region" description="Helical" evidence="12">
    <location>
        <begin position="205"/>
        <end position="229"/>
    </location>
</feature>
<evidence type="ECO:0000256" key="9">
    <source>
        <dbReference type="ARBA" id="ARBA00023180"/>
    </source>
</evidence>
<keyword evidence="5 10" id="KW-0863">Zinc-finger</keyword>
<keyword evidence="15" id="KW-1185">Reference proteome</keyword>
<evidence type="ECO:0000256" key="11">
    <source>
        <dbReference type="SAM" id="MobiDB-lite"/>
    </source>
</evidence>
<dbReference type="GO" id="GO:0008270">
    <property type="term" value="F:zinc ion binding"/>
    <property type="evidence" value="ECO:0007669"/>
    <property type="project" value="UniProtKB-KW"/>
</dbReference>
<name>A0A8S9YH98_9TREM</name>
<keyword evidence="7 12" id="KW-1133">Transmembrane helix</keyword>
<dbReference type="GO" id="GO:0016567">
    <property type="term" value="P:protein ubiquitination"/>
    <property type="evidence" value="ECO:0007669"/>
    <property type="project" value="TreeGrafter"/>
</dbReference>
<dbReference type="AlphaFoldDB" id="A0A8S9YH98"/>
<proteinExistence type="predicted"/>
<feature type="domain" description="RING-type" evidence="13">
    <location>
        <begin position="276"/>
        <end position="317"/>
    </location>
</feature>
<evidence type="ECO:0000256" key="7">
    <source>
        <dbReference type="ARBA" id="ARBA00022989"/>
    </source>
</evidence>
<evidence type="ECO:0000256" key="5">
    <source>
        <dbReference type="ARBA" id="ARBA00022771"/>
    </source>
</evidence>
<dbReference type="GO" id="GO:0016020">
    <property type="term" value="C:membrane"/>
    <property type="evidence" value="ECO:0007669"/>
    <property type="project" value="UniProtKB-SubCell"/>
</dbReference>
<dbReference type="OrthoDB" id="9984778at2759"/>
<dbReference type="SUPFAM" id="SSF57850">
    <property type="entry name" value="RING/U-box"/>
    <property type="match status" value="1"/>
</dbReference>
<evidence type="ECO:0000256" key="10">
    <source>
        <dbReference type="PROSITE-ProRule" id="PRU00175"/>
    </source>
</evidence>
<comment type="caution">
    <text evidence="14">The sequence shown here is derived from an EMBL/GenBank/DDBJ whole genome shotgun (WGS) entry which is preliminary data.</text>
</comment>
<dbReference type="Pfam" id="PF13639">
    <property type="entry name" value="zf-RING_2"/>
    <property type="match status" value="1"/>
</dbReference>
<gene>
    <name evidence="14" type="ORF">EG68_11529</name>
</gene>
<evidence type="ECO:0000256" key="4">
    <source>
        <dbReference type="ARBA" id="ARBA00022729"/>
    </source>
</evidence>
<keyword evidence="4" id="KW-0732">Signal</keyword>
<comment type="subcellular location">
    <subcellularLocation>
        <location evidence="1">Membrane</location>
    </subcellularLocation>
</comment>